<accession>A0A933SFX4</accession>
<dbReference type="InterPro" id="IPR032710">
    <property type="entry name" value="NTF2-like_dom_sf"/>
</dbReference>
<dbReference type="InterPro" id="IPR009959">
    <property type="entry name" value="Cyclase_SnoaL-like"/>
</dbReference>
<dbReference type="Proteomes" id="UP000696931">
    <property type="component" value="Unassembled WGS sequence"/>
</dbReference>
<dbReference type="GO" id="GO:0030638">
    <property type="term" value="P:polyketide metabolic process"/>
    <property type="evidence" value="ECO:0007669"/>
    <property type="project" value="InterPro"/>
</dbReference>
<dbReference type="EMBL" id="JACRIW010000097">
    <property type="protein sequence ID" value="MBI5170570.1"/>
    <property type="molecule type" value="Genomic_DNA"/>
</dbReference>
<dbReference type="Gene3D" id="3.30.70.100">
    <property type="match status" value="1"/>
</dbReference>
<dbReference type="AlphaFoldDB" id="A0A933SFX4"/>
<evidence type="ECO:0000313" key="2">
    <source>
        <dbReference type="Proteomes" id="UP000696931"/>
    </source>
</evidence>
<dbReference type="Pfam" id="PF07366">
    <property type="entry name" value="SnoaL"/>
    <property type="match status" value="1"/>
</dbReference>
<name>A0A933SFX4_UNCEI</name>
<organism evidence="1 2">
    <name type="scientific">Eiseniibacteriota bacterium</name>
    <dbReference type="NCBI Taxonomy" id="2212470"/>
    <lineage>
        <taxon>Bacteria</taxon>
        <taxon>Candidatus Eiseniibacteriota</taxon>
    </lineage>
</organism>
<dbReference type="Gene3D" id="3.10.450.50">
    <property type="match status" value="1"/>
</dbReference>
<comment type="caution">
    <text evidence="1">The sequence shown here is derived from an EMBL/GenBank/DDBJ whole genome shotgun (WGS) entry which is preliminary data.</text>
</comment>
<sequence>MSALEAARRYLDAWNARDAHAIVATFATGGTYADTATPAVAGEAIGAYAARLWSVFPDLTFEVVSLAEAGAGRAVAEWVMRGTNTGPFMGLPPTGRTISLPGVDVIDAGADGITSVKGYFDTRAIPEQLGLQVLVQPHQAGPFGFGNSVAVPSGSKAKPGAFAITTIWNETTQTEEVRAMTRATAVEMLRMDGFLGVAFFRIGERGVTISAWEKPEQVKQLRTGAHADAMKRFWAEVGYAAFTSVWTPDHINPMWVRCRACAKMIDHERQAGVCRCGQPLPEPPSYF</sequence>
<reference evidence="1" key="1">
    <citation type="submission" date="2020-07" db="EMBL/GenBank/DDBJ databases">
        <title>Huge and variable diversity of episymbiotic CPR bacteria and DPANN archaea in groundwater ecosystems.</title>
        <authorList>
            <person name="He C.Y."/>
            <person name="Keren R."/>
            <person name="Whittaker M."/>
            <person name="Farag I.F."/>
            <person name="Doudna J."/>
            <person name="Cate J.H.D."/>
            <person name="Banfield J.F."/>
        </authorList>
    </citation>
    <scope>NUCLEOTIDE SEQUENCE</scope>
    <source>
        <strain evidence="1">NC_groundwater_1813_Pr3_B-0.1um_71_17</strain>
    </source>
</reference>
<evidence type="ECO:0000313" key="1">
    <source>
        <dbReference type="EMBL" id="MBI5170570.1"/>
    </source>
</evidence>
<dbReference type="SUPFAM" id="SSF54427">
    <property type="entry name" value="NTF2-like"/>
    <property type="match status" value="1"/>
</dbReference>
<protein>
    <submittedName>
        <fullName evidence="1">Ester cyclase</fullName>
    </submittedName>
</protein>
<gene>
    <name evidence="1" type="ORF">HZA61_13865</name>
</gene>
<proteinExistence type="predicted"/>